<dbReference type="InterPro" id="IPR003593">
    <property type="entry name" value="AAA+_ATPase"/>
</dbReference>
<keyword evidence="3" id="KW-0813">Transport</keyword>
<evidence type="ECO:0000256" key="5">
    <source>
        <dbReference type="ARBA" id="ARBA00022741"/>
    </source>
</evidence>
<evidence type="ECO:0000256" key="7">
    <source>
        <dbReference type="ARBA" id="ARBA00022989"/>
    </source>
</evidence>
<dbReference type="GO" id="GO:0042626">
    <property type="term" value="F:ATPase-coupled transmembrane transporter activity"/>
    <property type="evidence" value="ECO:0007669"/>
    <property type="project" value="TreeGrafter"/>
</dbReference>
<dbReference type="PANTHER" id="PTHR43553:SF21">
    <property type="entry name" value="ABC TRANSPORTER ATP-BINDING PROTEIN MA_1418-RELATED"/>
    <property type="match status" value="1"/>
</dbReference>
<feature type="transmembrane region" description="Helical" evidence="9">
    <location>
        <begin position="499"/>
        <end position="526"/>
    </location>
</feature>
<evidence type="ECO:0000256" key="4">
    <source>
        <dbReference type="ARBA" id="ARBA00022692"/>
    </source>
</evidence>
<sequence length="712" mass="74939">MASGGGTDSETDAPVIEARGLGFSHRGTGTRQLADITCDIPAGSRVAVMGAAGAGMSTFAMALNGLVPHHHPGDLYGQLRVAGIATHETTPPRLVRVVGLVSQNPEAQVMESLVIDDVAAGPANLGLGRDEVLSRARRALEEVGLAGLADRETATLSGGQLQRLAIAGVLAMEPQILVLDDPTSALDPEGAATVRRIVADLSAAGRTVVVVDHDPDAVAAWADLLLVLEEGRLAYFGAPGPFLDDERRVAAAGIRPRNRCRGGVPKRPEPETPPVLEAIDLTHRYPSGVLALDGVDVTIHRGEFVALLGGNGAGKTTLAKHFAGLLEPTSGTLRSHAERVGFVFQNPDHQIFANTVFDEAAFGPRNAGLPDPEVAVRAGRALERVGLGDFAGLHPLRLGRGDRQRLAVASALAMNPDVLILDEPTTGLDWRGTEALMGLLADLNRDGTTIVMITHDLPLAARHASRTVTLTAPVPETAGPERSGDATTRGNGFDVRSKLVALTAAVTATFLTSNPLAHLGLAALTAGALVRVRGIRGLWGLLAPMVPVLALVFGFAAFTPGGIGYASVLVLRLVTMLCSTAALLATTPAERFTTLMRTLRLPNPLVFVCTTALRFIPTLRRRSRQITEAQQVRGAHIDSRGPVRRVLAHATIMVPLLTSGIRMSEDLSAAMISRGYGITRHPTRLHDLHWTWRDTLLALASAALPLLAIAAG</sequence>
<evidence type="ECO:0000313" key="12">
    <source>
        <dbReference type="Proteomes" id="UP000273044"/>
    </source>
</evidence>
<dbReference type="EC" id="3.6.3.-" evidence="11"/>
<dbReference type="GO" id="GO:0016887">
    <property type="term" value="F:ATP hydrolysis activity"/>
    <property type="evidence" value="ECO:0007669"/>
    <property type="project" value="InterPro"/>
</dbReference>
<dbReference type="InterPro" id="IPR050095">
    <property type="entry name" value="ECF_ABC_transporter_ATP-bd"/>
</dbReference>
<dbReference type="Pfam" id="PF02361">
    <property type="entry name" value="CbiQ"/>
    <property type="match status" value="1"/>
</dbReference>
<evidence type="ECO:0000256" key="9">
    <source>
        <dbReference type="SAM" id="Phobius"/>
    </source>
</evidence>
<dbReference type="EMBL" id="LR134406">
    <property type="protein sequence ID" value="VEH68781.1"/>
    <property type="molecule type" value="Genomic_DNA"/>
</dbReference>
<dbReference type="PROSITE" id="PS00211">
    <property type="entry name" value="ABC_TRANSPORTER_1"/>
    <property type="match status" value="1"/>
</dbReference>
<dbReference type="InterPro" id="IPR017871">
    <property type="entry name" value="ABC_transporter-like_CS"/>
</dbReference>
<gene>
    <name evidence="11" type="primary">ykoD_1</name>
    <name evidence="11" type="ORF">NCTC12967_00041</name>
</gene>
<evidence type="ECO:0000313" key="11">
    <source>
        <dbReference type="EMBL" id="VEH68781.1"/>
    </source>
</evidence>
<keyword evidence="12" id="KW-1185">Reference proteome</keyword>
<reference evidence="11 12" key="1">
    <citation type="submission" date="2018-12" db="EMBL/GenBank/DDBJ databases">
        <authorList>
            <consortium name="Pathogen Informatics"/>
        </authorList>
    </citation>
    <scope>NUCLEOTIDE SEQUENCE [LARGE SCALE GENOMIC DNA]</scope>
    <source>
        <strain evidence="11 12">NCTC12967</strain>
    </source>
</reference>
<dbReference type="GO" id="GO:0005524">
    <property type="term" value="F:ATP binding"/>
    <property type="evidence" value="ECO:0007669"/>
    <property type="project" value="UniProtKB-KW"/>
</dbReference>
<evidence type="ECO:0000256" key="1">
    <source>
        <dbReference type="ARBA" id="ARBA00004141"/>
    </source>
</evidence>
<dbReference type="CDD" id="cd16914">
    <property type="entry name" value="EcfT"/>
    <property type="match status" value="1"/>
</dbReference>
<feature type="transmembrane region" description="Helical" evidence="9">
    <location>
        <begin position="538"/>
        <end position="558"/>
    </location>
</feature>
<protein>
    <submittedName>
        <fullName evidence="11">HMP/thiamine import ATP-binding protein YkoD</fullName>
        <ecNumber evidence="11">3.6.3.-</ecNumber>
    </submittedName>
</protein>
<dbReference type="GO" id="GO:0043190">
    <property type="term" value="C:ATP-binding cassette (ABC) transporter complex"/>
    <property type="evidence" value="ECO:0007669"/>
    <property type="project" value="TreeGrafter"/>
</dbReference>
<dbReference type="Gene3D" id="3.40.50.300">
    <property type="entry name" value="P-loop containing nucleotide triphosphate hydrolases"/>
    <property type="match status" value="2"/>
</dbReference>
<dbReference type="SUPFAM" id="SSF52540">
    <property type="entry name" value="P-loop containing nucleoside triphosphate hydrolases"/>
    <property type="match status" value="2"/>
</dbReference>
<feature type="domain" description="ABC transporter" evidence="10">
    <location>
        <begin position="276"/>
        <end position="497"/>
    </location>
</feature>
<dbReference type="PANTHER" id="PTHR43553">
    <property type="entry name" value="HEAVY METAL TRANSPORTER"/>
    <property type="match status" value="1"/>
</dbReference>
<evidence type="ECO:0000259" key="10">
    <source>
        <dbReference type="PROSITE" id="PS50893"/>
    </source>
</evidence>
<comment type="similarity">
    <text evidence="2">Belongs to the ABC transporter superfamily.</text>
</comment>
<dbReference type="InterPro" id="IPR015856">
    <property type="entry name" value="ABC_transpr_CbiO/EcfA_su"/>
</dbReference>
<dbReference type="Proteomes" id="UP000273044">
    <property type="component" value="Chromosome"/>
</dbReference>
<accession>A0A448MUG8</accession>
<organism evidence="11 12">
    <name type="scientific">Arachnia propionica</name>
    <dbReference type="NCBI Taxonomy" id="1750"/>
    <lineage>
        <taxon>Bacteria</taxon>
        <taxon>Bacillati</taxon>
        <taxon>Actinomycetota</taxon>
        <taxon>Actinomycetes</taxon>
        <taxon>Propionibacteriales</taxon>
        <taxon>Propionibacteriaceae</taxon>
        <taxon>Arachnia</taxon>
    </lineage>
</organism>
<dbReference type="CDD" id="cd03225">
    <property type="entry name" value="ABC_cobalt_CbiO_domain1"/>
    <property type="match status" value="2"/>
</dbReference>
<keyword evidence="4 9" id="KW-0812">Transmembrane</keyword>
<evidence type="ECO:0000256" key="2">
    <source>
        <dbReference type="ARBA" id="ARBA00005417"/>
    </source>
</evidence>
<dbReference type="SMART" id="SM00382">
    <property type="entry name" value="AAA"/>
    <property type="match status" value="2"/>
</dbReference>
<evidence type="ECO:0000256" key="3">
    <source>
        <dbReference type="ARBA" id="ARBA00022448"/>
    </source>
</evidence>
<feature type="transmembrane region" description="Helical" evidence="9">
    <location>
        <begin position="564"/>
        <end position="586"/>
    </location>
</feature>
<dbReference type="InterPro" id="IPR003339">
    <property type="entry name" value="ABC/ECF_trnsptr_transmembrane"/>
</dbReference>
<keyword evidence="11" id="KW-0378">Hydrolase</keyword>
<keyword evidence="6 11" id="KW-0067">ATP-binding</keyword>
<evidence type="ECO:0000256" key="8">
    <source>
        <dbReference type="ARBA" id="ARBA00023136"/>
    </source>
</evidence>
<comment type="subcellular location">
    <subcellularLocation>
        <location evidence="1">Membrane</location>
        <topology evidence="1">Multi-pass membrane protein</topology>
    </subcellularLocation>
</comment>
<dbReference type="Pfam" id="PF00005">
    <property type="entry name" value="ABC_tran"/>
    <property type="match status" value="2"/>
</dbReference>
<keyword evidence="5" id="KW-0547">Nucleotide-binding</keyword>
<dbReference type="InterPro" id="IPR027417">
    <property type="entry name" value="P-loop_NTPase"/>
</dbReference>
<proteinExistence type="inferred from homology"/>
<name>A0A448MUG8_9ACTN</name>
<dbReference type="PROSITE" id="PS50893">
    <property type="entry name" value="ABC_TRANSPORTER_2"/>
    <property type="match status" value="2"/>
</dbReference>
<evidence type="ECO:0000256" key="6">
    <source>
        <dbReference type="ARBA" id="ARBA00022840"/>
    </source>
</evidence>
<keyword evidence="7 9" id="KW-1133">Transmembrane helix</keyword>
<feature type="domain" description="ABC transporter" evidence="10">
    <location>
        <begin position="16"/>
        <end position="255"/>
    </location>
</feature>
<dbReference type="InterPro" id="IPR003439">
    <property type="entry name" value="ABC_transporter-like_ATP-bd"/>
</dbReference>
<dbReference type="AlphaFoldDB" id="A0A448MUG8"/>
<keyword evidence="8 9" id="KW-0472">Membrane</keyword>